<sequence>MEHELPEERLARRVERVLCALLYHTVLEPKGFRSAKFPSIEKRVSELVSRDRLTAISRAAISLDSTDDLTRLAAAAITFELKTQSGWRSRVLRLFSAPRRQINADTLAIAGLLAWDLDALKARPIDTFAKFL</sequence>
<keyword evidence="2" id="KW-1185">Reference proteome</keyword>
<dbReference type="EMBL" id="BMJA01000002">
    <property type="protein sequence ID" value="GGA39544.1"/>
    <property type="molecule type" value="Genomic_DNA"/>
</dbReference>
<protein>
    <submittedName>
        <fullName evidence="1">Uncharacterized protein</fullName>
    </submittedName>
</protein>
<dbReference type="Proteomes" id="UP000620046">
    <property type="component" value="Unassembled WGS sequence"/>
</dbReference>
<proteinExistence type="predicted"/>
<evidence type="ECO:0000313" key="2">
    <source>
        <dbReference type="Proteomes" id="UP000620046"/>
    </source>
</evidence>
<organism evidence="1 2">
    <name type="scientific">Dyella nitratireducens</name>
    <dbReference type="NCBI Taxonomy" id="1849580"/>
    <lineage>
        <taxon>Bacteria</taxon>
        <taxon>Pseudomonadati</taxon>
        <taxon>Pseudomonadota</taxon>
        <taxon>Gammaproteobacteria</taxon>
        <taxon>Lysobacterales</taxon>
        <taxon>Rhodanobacteraceae</taxon>
        <taxon>Dyella</taxon>
    </lineage>
</organism>
<name>A0ABQ1G9V6_9GAMM</name>
<evidence type="ECO:0000313" key="1">
    <source>
        <dbReference type="EMBL" id="GGA39544.1"/>
    </source>
</evidence>
<comment type="caution">
    <text evidence="1">The sequence shown here is derived from an EMBL/GenBank/DDBJ whole genome shotgun (WGS) entry which is preliminary data.</text>
</comment>
<reference evidence="2" key="1">
    <citation type="journal article" date="2019" name="Int. J. Syst. Evol. Microbiol.">
        <title>The Global Catalogue of Microorganisms (GCM) 10K type strain sequencing project: providing services to taxonomists for standard genome sequencing and annotation.</title>
        <authorList>
            <consortium name="The Broad Institute Genomics Platform"/>
            <consortium name="The Broad Institute Genome Sequencing Center for Infectious Disease"/>
            <person name="Wu L."/>
            <person name="Ma J."/>
        </authorList>
    </citation>
    <scope>NUCLEOTIDE SEQUENCE [LARGE SCALE GENOMIC DNA]</scope>
    <source>
        <strain evidence="2">CGMCC 1.15439</strain>
    </source>
</reference>
<gene>
    <name evidence="1" type="ORF">GCM10010981_30970</name>
</gene>
<accession>A0ABQ1G9V6</accession>